<protein>
    <submittedName>
        <fullName evidence="5">Methyl-accepting chemotaxis sensory transducer</fullName>
    </submittedName>
</protein>
<evidence type="ECO:0000313" key="5">
    <source>
        <dbReference type="EMBL" id="ACS81483.1"/>
    </source>
</evidence>
<dbReference type="STRING" id="526222.Desal_3435"/>
<dbReference type="PANTHER" id="PTHR32089:SF112">
    <property type="entry name" value="LYSOZYME-LIKE PROTEIN-RELATED"/>
    <property type="match status" value="1"/>
</dbReference>
<dbReference type="AlphaFoldDB" id="C6BSM7"/>
<dbReference type="eggNOG" id="COG0840">
    <property type="taxonomic scope" value="Bacteria"/>
</dbReference>
<sequence length="558" mass="59315">MPGRIVVHVVIDVLVLLGLCLAFVFAPETFMGGDMAPLLGMFAVACAVIVVSGLILRSRINAQWIGVSHWIDELVSGSDFKSDLGFTSALLPSATKLESYVSSLRTKLEEADKQCKIEISRQLEAYKMAEDARVRGEQARSKGLLSAAGTLENAVEGIRTSSEMLGESSSRASDGAEKQLEYLSSVVASMEQIDVSIQHSVERAEFAAVDAESAAERARSGEDVLEQTIESINTVMSNTNDLNGRVEALGKQAEGIGSIMSVISDIADQTNLLALNAAIEAARAGDAGRGFAVVADEVRNLAEKTMEATRDVGTEISRIQEHVEMTVAGVNHINDLAGNASGLASSSGEALGEIVDLAEKSSRGVRLIAEEAVQQAEASNNVREAVNEVHSISDETGEAMSGAGEAISVLGGRVADLDDMIGVFKLVGNGKVQEVIDSLAKSSDVLSLNRELQERAMHKALRDNRFLELLYITDHNGIQTVSNISGQWQSFAEDGSACGKDWSGREWFSGAVEDQTMYVSEVYESSATGENCITVSGPFFDSKGKVLGVIAADVKVNG</sequence>
<feature type="domain" description="Methyl-accepting transducer" evidence="4">
    <location>
        <begin position="154"/>
        <end position="390"/>
    </location>
</feature>
<dbReference type="HOGENOM" id="CLU_028660_0_0_7"/>
<dbReference type="Pfam" id="PF00015">
    <property type="entry name" value="MCPsignal"/>
    <property type="match status" value="1"/>
</dbReference>
<dbReference type="InterPro" id="IPR029151">
    <property type="entry name" value="Sensor-like_sf"/>
</dbReference>
<dbReference type="CDD" id="cd11386">
    <property type="entry name" value="MCP_signal"/>
    <property type="match status" value="1"/>
</dbReference>
<keyword evidence="3" id="KW-1133">Transmembrane helix</keyword>
<dbReference type="Proteomes" id="UP000002601">
    <property type="component" value="Chromosome"/>
</dbReference>
<evidence type="ECO:0000256" key="1">
    <source>
        <dbReference type="ARBA" id="ARBA00023224"/>
    </source>
</evidence>
<proteinExistence type="predicted"/>
<dbReference type="InterPro" id="IPR004089">
    <property type="entry name" value="MCPsignal_dom"/>
</dbReference>
<keyword evidence="3" id="KW-0812">Transmembrane</keyword>
<organism evidence="5 6">
    <name type="scientific">Maridesulfovibrio salexigens (strain ATCC 14822 / DSM 2638 / NCIMB 8403 / VKM B-1763)</name>
    <name type="common">Desulfovibrio salexigens</name>
    <dbReference type="NCBI Taxonomy" id="526222"/>
    <lineage>
        <taxon>Bacteria</taxon>
        <taxon>Pseudomonadati</taxon>
        <taxon>Thermodesulfobacteriota</taxon>
        <taxon>Desulfovibrionia</taxon>
        <taxon>Desulfovibrionales</taxon>
        <taxon>Desulfovibrionaceae</taxon>
        <taxon>Maridesulfovibrio</taxon>
    </lineage>
</organism>
<keyword evidence="1 2" id="KW-0807">Transducer</keyword>
<dbReference type="Pfam" id="PF22673">
    <property type="entry name" value="MCP-like_PDC_1"/>
    <property type="match status" value="1"/>
</dbReference>
<evidence type="ECO:0000256" key="3">
    <source>
        <dbReference type="SAM" id="Phobius"/>
    </source>
</evidence>
<dbReference type="EMBL" id="CP001649">
    <property type="protein sequence ID" value="ACS81483.1"/>
    <property type="molecule type" value="Genomic_DNA"/>
</dbReference>
<dbReference type="PANTHER" id="PTHR32089">
    <property type="entry name" value="METHYL-ACCEPTING CHEMOTAXIS PROTEIN MCPB"/>
    <property type="match status" value="1"/>
</dbReference>
<dbReference type="KEGG" id="dsa:Desal_3435"/>
<dbReference type="PROSITE" id="PS50111">
    <property type="entry name" value="CHEMOTAXIS_TRANSDUC_2"/>
    <property type="match status" value="1"/>
</dbReference>
<keyword evidence="6" id="KW-1185">Reference proteome</keyword>
<dbReference type="GO" id="GO:0007165">
    <property type="term" value="P:signal transduction"/>
    <property type="evidence" value="ECO:0007669"/>
    <property type="project" value="UniProtKB-KW"/>
</dbReference>
<dbReference type="OrthoDB" id="9806477at2"/>
<dbReference type="SMART" id="SM00283">
    <property type="entry name" value="MA"/>
    <property type="match status" value="1"/>
</dbReference>
<evidence type="ECO:0000313" key="6">
    <source>
        <dbReference type="Proteomes" id="UP000002601"/>
    </source>
</evidence>
<name>C6BSM7_MARSD</name>
<keyword evidence="3" id="KW-0472">Membrane</keyword>
<dbReference type="CDD" id="cd18773">
    <property type="entry name" value="PDC1_HK_sensor"/>
    <property type="match status" value="1"/>
</dbReference>
<dbReference type="SUPFAM" id="SSF103190">
    <property type="entry name" value="Sensory domain-like"/>
    <property type="match status" value="1"/>
</dbReference>
<dbReference type="Gene3D" id="3.30.450.20">
    <property type="entry name" value="PAS domain"/>
    <property type="match status" value="1"/>
</dbReference>
<gene>
    <name evidence="5" type="ordered locus">Desal_3435</name>
</gene>
<feature type="transmembrane region" description="Helical" evidence="3">
    <location>
        <begin position="38"/>
        <end position="56"/>
    </location>
</feature>
<accession>C6BSM7</accession>
<dbReference type="Gene3D" id="1.10.287.950">
    <property type="entry name" value="Methyl-accepting chemotaxis protein"/>
    <property type="match status" value="1"/>
</dbReference>
<dbReference type="RefSeq" id="WP_015853299.1">
    <property type="nucleotide sequence ID" value="NC_012881.1"/>
</dbReference>
<dbReference type="GO" id="GO:0016020">
    <property type="term" value="C:membrane"/>
    <property type="evidence" value="ECO:0007669"/>
    <property type="project" value="InterPro"/>
</dbReference>
<evidence type="ECO:0000259" key="4">
    <source>
        <dbReference type="PROSITE" id="PS50111"/>
    </source>
</evidence>
<reference evidence="5 6" key="1">
    <citation type="submission" date="2009-06" db="EMBL/GenBank/DDBJ databases">
        <title>Complete sequence of Desulfovibrio salexigens DSM 2638.</title>
        <authorList>
            <consortium name="US DOE Joint Genome Institute"/>
            <person name="Lucas S."/>
            <person name="Copeland A."/>
            <person name="Lapidus A."/>
            <person name="Glavina del Rio T."/>
            <person name="Tice H."/>
            <person name="Bruce D."/>
            <person name="Goodwin L."/>
            <person name="Pitluck S."/>
            <person name="Munk A.C."/>
            <person name="Brettin T."/>
            <person name="Detter J.C."/>
            <person name="Han C."/>
            <person name="Tapia R."/>
            <person name="Larimer F."/>
            <person name="Land M."/>
            <person name="Hauser L."/>
            <person name="Kyrpides N."/>
            <person name="Anderson I."/>
            <person name="Wall J.D."/>
            <person name="Arkin A.P."/>
            <person name="Dehal P."/>
            <person name="Chivian D."/>
            <person name="Giles B."/>
            <person name="Hazen T.C."/>
        </authorList>
    </citation>
    <scope>NUCLEOTIDE SEQUENCE [LARGE SCALE GENOMIC DNA]</scope>
    <source>
        <strain evidence="6">ATCC 14822 / DSM 2638 / NCIMB 8403 / VKM B-1763</strain>
    </source>
</reference>
<feature type="transmembrane region" description="Helical" evidence="3">
    <location>
        <begin position="5"/>
        <end position="26"/>
    </location>
</feature>
<dbReference type="SUPFAM" id="SSF58104">
    <property type="entry name" value="Methyl-accepting chemotaxis protein (MCP) signaling domain"/>
    <property type="match status" value="1"/>
</dbReference>
<evidence type="ECO:0000256" key="2">
    <source>
        <dbReference type="PROSITE-ProRule" id="PRU00284"/>
    </source>
</evidence>